<evidence type="ECO:0000313" key="2">
    <source>
        <dbReference type="EMBL" id="KAJ8891660.1"/>
    </source>
</evidence>
<gene>
    <name evidence="2" type="ORF">PR048_004188</name>
</gene>
<keyword evidence="1" id="KW-0175">Coiled coil</keyword>
<evidence type="ECO:0000256" key="1">
    <source>
        <dbReference type="SAM" id="Coils"/>
    </source>
</evidence>
<reference evidence="2 3" key="1">
    <citation type="submission" date="2023-02" db="EMBL/GenBank/DDBJ databases">
        <title>LHISI_Scaffold_Assembly.</title>
        <authorList>
            <person name="Stuart O.P."/>
            <person name="Cleave R."/>
            <person name="Magrath M.J.L."/>
            <person name="Mikheyev A.S."/>
        </authorList>
    </citation>
    <scope>NUCLEOTIDE SEQUENCE [LARGE SCALE GENOMIC DNA]</scope>
    <source>
        <strain evidence="2">Daus_M_001</strain>
        <tissue evidence="2">Leg muscle</tissue>
    </source>
</reference>
<organism evidence="2 3">
    <name type="scientific">Dryococelus australis</name>
    <dbReference type="NCBI Taxonomy" id="614101"/>
    <lineage>
        <taxon>Eukaryota</taxon>
        <taxon>Metazoa</taxon>
        <taxon>Ecdysozoa</taxon>
        <taxon>Arthropoda</taxon>
        <taxon>Hexapoda</taxon>
        <taxon>Insecta</taxon>
        <taxon>Pterygota</taxon>
        <taxon>Neoptera</taxon>
        <taxon>Polyneoptera</taxon>
        <taxon>Phasmatodea</taxon>
        <taxon>Verophasmatodea</taxon>
        <taxon>Anareolatae</taxon>
        <taxon>Phasmatidae</taxon>
        <taxon>Eurycanthinae</taxon>
        <taxon>Dryococelus</taxon>
    </lineage>
</organism>
<dbReference type="Proteomes" id="UP001159363">
    <property type="component" value="Chromosome 2"/>
</dbReference>
<protein>
    <submittedName>
        <fullName evidence="2">Uncharacterized protein</fullName>
    </submittedName>
</protein>
<accession>A0ABQ9I4S7</accession>
<evidence type="ECO:0000313" key="3">
    <source>
        <dbReference type="Proteomes" id="UP001159363"/>
    </source>
</evidence>
<sequence length="968" mass="110895">MVTWDYVTIVKTPKIAYAHPKIAYAHPKGNKDCKMCEFFFSRQSATQYVAEKEGCPRSSVTSPGESPHRQLQVWVSLHSLAALPTKFTEELITQFALARPRPRDGYDASLPRHHQPAMTGARRLYLSRHEYFEYCFVLVRADIEVLIKRYEYLKGMVESSCSEEYLKRCMEGNGFLTSLIENSTQDNKKLEEKIAALKEVIVQTRKYSERLLEEANKQRKRNDSKEFARRLVECQEEKKTLMSRVAALEQVKIQLNAVASFWHQKGCELSHRYDQHASKIEDIMKDVAVVKQQMARAMELAKEYPAPEKQAESPCKDIGGMFSIAMNVMCQFESSVNTQMRGFQRDIDQIAQANSSLETKCRSLEQELKTVSEEKASLAERLVTKRNVEVELSALQERCECSERQLATTEDSRLTHKRSLATQVELEAKLKAAKAQVKQLQDELQEKRRMMSKKITTIEDGNKLLYKAKQENVTLQQPPVSHAPHIRMLSQKSWAIKHTVDDRAPGDEISIHNAVNVEEDDGHALSRAADLYRLFTAVQKNAREVETLQERINMLECSAKSTLSDSQATKEELTARQNEIKQLVHALEMRNKVTCHLEEEIVSLNVERDQHLDTITLLKNKIKLLKSGFDKELKSKVEHIGYLQQEVETLEKDRIQLISINDDVAGEIKEWQVMIEHLCLMINEVKDSLTEQTLEKENTTVKDAVTSTKPRLRVLFSSREFQSSVSVFSEIKGIVSEITADAQQSEHLTVLSQTPRMSAVTRTEQFREVCICIGDDSVVTSVTNMVEDIKAQLRAYVHEETKKRNQELVAVFKVQKAESEFKEKCEELDETSLELKVVKNMYISAKQALCELKQQNLCLVNDLNIAEDTITRIDHEMNESSSKITTLEHDVKKGLDTIRKQCDTIKELENTIKDLRKVSNERTVTAKYEPESSRRMQEKVYTQVTMEVLALEVPNKEQSSVEIAQDTA</sequence>
<name>A0ABQ9I4S7_9NEOP</name>
<dbReference type="EMBL" id="JARBHB010000002">
    <property type="protein sequence ID" value="KAJ8891660.1"/>
    <property type="molecule type" value="Genomic_DNA"/>
</dbReference>
<feature type="non-terminal residue" evidence="2">
    <location>
        <position position="968"/>
    </location>
</feature>
<comment type="caution">
    <text evidence="2">The sequence shown here is derived from an EMBL/GenBank/DDBJ whole genome shotgun (WGS) entry which is preliminary data.</text>
</comment>
<feature type="coiled-coil region" evidence="1">
    <location>
        <begin position="347"/>
        <end position="457"/>
    </location>
</feature>
<feature type="coiled-coil region" evidence="1">
    <location>
        <begin position="180"/>
        <end position="207"/>
    </location>
</feature>
<proteinExistence type="predicted"/>
<feature type="coiled-coil region" evidence="1">
    <location>
        <begin position="538"/>
        <end position="590"/>
    </location>
</feature>
<keyword evidence="3" id="KW-1185">Reference proteome</keyword>